<dbReference type="Proteomes" id="UP001166291">
    <property type="component" value="Unassembled WGS sequence"/>
</dbReference>
<feature type="transmembrane region" description="Helical" evidence="6">
    <location>
        <begin position="20"/>
        <end position="45"/>
    </location>
</feature>
<keyword evidence="5 6" id="KW-0472">Membrane</keyword>
<feature type="transmembrane region" description="Helical" evidence="6">
    <location>
        <begin position="154"/>
        <end position="176"/>
    </location>
</feature>
<feature type="transmembrane region" description="Helical" evidence="6">
    <location>
        <begin position="57"/>
        <end position="79"/>
    </location>
</feature>
<dbReference type="PANTHER" id="PTHR30250">
    <property type="entry name" value="PST FAMILY PREDICTED COLANIC ACID TRANSPORTER"/>
    <property type="match status" value="1"/>
</dbReference>
<dbReference type="PANTHER" id="PTHR30250:SF11">
    <property type="entry name" value="O-ANTIGEN TRANSPORTER-RELATED"/>
    <property type="match status" value="1"/>
</dbReference>
<keyword evidence="2" id="KW-1003">Cell membrane</keyword>
<dbReference type="RefSeq" id="WP_219043145.1">
    <property type="nucleotide sequence ID" value="NZ_JAHWDQ010000002.1"/>
</dbReference>
<evidence type="ECO:0000256" key="2">
    <source>
        <dbReference type="ARBA" id="ARBA00022475"/>
    </source>
</evidence>
<evidence type="ECO:0000256" key="4">
    <source>
        <dbReference type="ARBA" id="ARBA00022989"/>
    </source>
</evidence>
<feature type="transmembrane region" description="Helical" evidence="6">
    <location>
        <begin position="368"/>
        <end position="389"/>
    </location>
</feature>
<dbReference type="Pfam" id="PF13440">
    <property type="entry name" value="Polysacc_synt_3"/>
    <property type="match status" value="1"/>
</dbReference>
<dbReference type="EMBL" id="JAHWDQ010000002">
    <property type="protein sequence ID" value="MBW2940880.1"/>
    <property type="molecule type" value="Genomic_DNA"/>
</dbReference>
<feature type="transmembrane region" description="Helical" evidence="6">
    <location>
        <begin position="334"/>
        <end position="356"/>
    </location>
</feature>
<gene>
    <name evidence="7" type="ORF">KXJ70_08845</name>
</gene>
<dbReference type="InterPro" id="IPR050833">
    <property type="entry name" value="Poly_Biosynth_Transport"/>
</dbReference>
<reference evidence="7" key="1">
    <citation type="submission" date="2021-07" db="EMBL/GenBank/DDBJ databases">
        <title>Zhongshania sp. CAU 1632 isolated from seawater.</title>
        <authorList>
            <person name="Kim W."/>
        </authorList>
    </citation>
    <scope>NUCLEOTIDE SEQUENCE</scope>
    <source>
        <strain evidence="7">CAU 1632</strain>
    </source>
</reference>
<feature type="transmembrane region" description="Helical" evidence="6">
    <location>
        <begin position="395"/>
        <end position="415"/>
    </location>
</feature>
<evidence type="ECO:0000256" key="1">
    <source>
        <dbReference type="ARBA" id="ARBA00004651"/>
    </source>
</evidence>
<evidence type="ECO:0000313" key="7">
    <source>
        <dbReference type="EMBL" id="MBW2940880.1"/>
    </source>
</evidence>
<keyword evidence="3 6" id="KW-0812">Transmembrane</keyword>
<name>A0ABS6VRD6_9GAMM</name>
<evidence type="ECO:0000256" key="5">
    <source>
        <dbReference type="ARBA" id="ARBA00023136"/>
    </source>
</evidence>
<keyword evidence="8" id="KW-1185">Reference proteome</keyword>
<accession>A0ABS6VRD6</accession>
<proteinExistence type="predicted"/>
<evidence type="ECO:0000313" key="8">
    <source>
        <dbReference type="Proteomes" id="UP001166291"/>
    </source>
</evidence>
<keyword evidence="4 6" id="KW-1133">Transmembrane helix</keyword>
<protein>
    <submittedName>
        <fullName evidence="7">Lipopolysaccharide biosynthesis protein</fullName>
    </submittedName>
</protein>
<evidence type="ECO:0000256" key="3">
    <source>
        <dbReference type="ARBA" id="ARBA00022692"/>
    </source>
</evidence>
<feature type="transmembrane region" description="Helical" evidence="6">
    <location>
        <begin position="298"/>
        <end position="322"/>
    </location>
</feature>
<comment type="subcellular location">
    <subcellularLocation>
        <location evidence="1">Cell membrane</location>
        <topology evidence="1">Multi-pass membrane protein</topology>
    </subcellularLocation>
</comment>
<evidence type="ECO:0000256" key="6">
    <source>
        <dbReference type="SAM" id="Phobius"/>
    </source>
</evidence>
<feature type="transmembrane region" description="Helical" evidence="6">
    <location>
        <begin position="182"/>
        <end position="200"/>
    </location>
</feature>
<organism evidence="7 8">
    <name type="scientific">Zhongshania aquimaris</name>
    <dbReference type="NCBI Taxonomy" id="2857107"/>
    <lineage>
        <taxon>Bacteria</taxon>
        <taxon>Pseudomonadati</taxon>
        <taxon>Pseudomonadota</taxon>
        <taxon>Gammaproteobacteria</taxon>
        <taxon>Cellvibrionales</taxon>
        <taxon>Spongiibacteraceae</taxon>
        <taxon>Zhongshania</taxon>
    </lineage>
</organism>
<sequence>MGRLVESKRHSVGLNNGSIFLKLGFNALAIFSLMLGNVAFFIILARSLMPADFGEFVYYYSCASLLVLIVDFGFTQRVLKDYYGLSSKAKWAFSVRAVQYKSVAACIILLLSFLGLMLGFDAYFLGLVVASIFSSFGDYSSATLKAQGEYSIDALVLIVSNIILFLSIVFLCIYVSNTVVAGVSALMIGKFAYFFIATIISKNISKANIFLMPVLYFRGLRRIVSHHWSYAIDVAVTRSFGIVDTIIVNAVVGAAAVGLYQSGQRILQGILPMAQVLNNVFLPRISNRGNVKLKRDNLLFLLFTFLGAAGCTVAFSVFGEIIVSITFGDQYAAIYGYLPLIGFNGAIRFLCSWAAIRLTAAGRQRYRARANVISVLLLMIFMSLGGGFYGLSGVLYGALIANSMLFVFLVMGINLRRIL</sequence>
<comment type="caution">
    <text evidence="7">The sequence shown here is derived from an EMBL/GenBank/DDBJ whole genome shotgun (WGS) entry which is preliminary data.</text>
</comment>